<dbReference type="EMBL" id="LDSE01000020">
    <property type="protein sequence ID" value="KTS67814.1"/>
    <property type="molecule type" value="Genomic_DNA"/>
</dbReference>
<name>A0A8E1V9R6_9GAMM</name>
<dbReference type="Proteomes" id="UP000071979">
    <property type="component" value="Unassembled WGS sequence"/>
</dbReference>
<protein>
    <submittedName>
        <fullName evidence="1">Uncharacterized protein</fullName>
    </submittedName>
</protein>
<gene>
    <name evidence="1" type="ORF">SA3R_10805</name>
</gene>
<evidence type="ECO:0000313" key="2">
    <source>
        <dbReference type="Proteomes" id="UP000071979"/>
    </source>
</evidence>
<evidence type="ECO:0000313" key="1">
    <source>
        <dbReference type="EMBL" id="KTS67814.1"/>
    </source>
</evidence>
<sequence length="67" mass="7207">MKGRGAIRTHCHKVGAFRQLVAAVMMPTVSGRTVSNNAPTTGDNTDIISRLENSNGAHFVQKIARES</sequence>
<comment type="caution">
    <text evidence="1">The sequence shown here is derived from an EMBL/GenBank/DDBJ whole genome shotgun (WGS) entry which is preliminary data.</text>
</comment>
<organism evidence="1 2">
    <name type="scientific">Pantoea dispersa</name>
    <dbReference type="NCBI Taxonomy" id="59814"/>
    <lineage>
        <taxon>Bacteria</taxon>
        <taxon>Pseudomonadati</taxon>
        <taxon>Pseudomonadota</taxon>
        <taxon>Gammaproteobacteria</taxon>
        <taxon>Enterobacterales</taxon>
        <taxon>Erwiniaceae</taxon>
        <taxon>Pantoea</taxon>
    </lineage>
</organism>
<reference evidence="1 2" key="1">
    <citation type="journal article" date="2016" name="Front. Microbiol.">
        <title>Genomic Resource of Rice Seed Associated Bacteria.</title>
        <authorList>
            <person name="Midha S."/>
            <person name="Bansal K."/>
            <person name="Sharma S."/>
            <person name="Kumar N."/>
            <person name="Patil P.P."/>
            <person name="Chaudhry V."/>
            <person name="Patil P.B."/>
        </authorList>
    </citation>
    <scope>NUCLEOTIDE SEQUENCE [LARGE SCALE GENOMIC DNA]</scope>
    <source>
        <strain evidence="1 2">SA3</strain>
    </source>
</reference>
<accession>A0A8E1V9R6</accession>
<proteinExistence type="predicted"/>
<dbReference type="AlphaFoldDB" id="A0A8E1V9R6"/>